<dbReference type="Gene3D" id="3.30.428.10">
    <property type="entry name" value="HIT-like"/>
    <property type="match status" value="1"/>
</dbReference>
<dbReference type="GO" id="GO:0008168">
    <property type="term" value="F:methyltransferase activity"/>
    <property type="evidence" value="ECO:0007669"/>
    <property type="project" value="UniProtKB-KW"/>
</dbReference>
<gene>
    <name evidence="3" type="ORF">WJT86_02825</name>
</gene>
<evidence type="ECO:0000256" key="1">
    <source>
        <dbReference type="PROSITE-ProRule" id="PRU00464"/>
    </source>
</evidence>
<keyword evidence="3" id="KW-0489">Methyltransferase</keyword>
<reference evidence="3 4" key="1">
    <citation type="submission" date="2024-04" db="EMBL/GenBank/DDBJ databases">
        <title>A novel species isolated from cricket.</title>
        <authorList>
            <person name="Wang H.-C."/>
        </authorList>
    </citation>
    <scope>NUCLEOTIDE SEQUENCE [LARGE SCALE GENOMIC DNA]</scope>
    <source>
        <strain evidence="3 4">WL0021</strain>
    </source>
</reference>
<dbReference type="InterPro" id="IPR001310">
    <property type="entry name" value="Histidine_triad_HIT"/>
</dbReference>
<dbReference type="Proteomes" id="UP001418637">
    <property type="component" value="Unassembled WGS sequence"/>
</dbReference>
<dbReference type="InterPro" id="IPR036265">
    <property type="entry name" value="HIT-like_sf"/>
</dbReference>
<proteinExistence type="predicted"/>
<feature type="short sequence motif" description="Histidine triad motif" evidence="1">
    <location>
        <begin position="101"/>
        <end position="105"/>
    </location>
</feature>
<accession>A0ABV0BHH0</accession>
<dbReference type="PRINTS" id="PR00332">
    <property type="entry name" value="HISTRIAD"/>
</dbReference>
<dbReference type="EMBL" id="JBBYXI010000001">
    <property type="protein sequence ID" value="MEN3929993.1"/>
    <property type="molecule type" value="Genomic_DNA"/>
</dbReference>
<dbReference type="GO" id="GO:0032259">
    <property type="term" value="P:methylation"/>
    <property type="evidence" value="ECO:0007669"/>
    <property type="project" value="UniProtKB-KW"/>
</dbReference>
<feature type="domain" description="HIT" evidence="2">
    <location>
        <begin position="9"/>
        <end position="116"/>
    </location>
</feature>
<dbReference type="InterPro" id="IPR011146">
    <property type="entry name" value="HIT-like"/>
</dbReference>
<dbReference type="CDD" id="cd01277">
    <property type="entry name" value="HINT_subgroup"/>
    <property type="match status" value="1"/>
</dbReference>
<organism evidence="3 4">
    <name type="scientific">Hohaiivirga grylli</name>
    <dbReference type="NCBI Taxonomy" id="3133970"/>
    <lineage>
        <taxon>Bacteria</taxon>
        <taxon>Pseudomonadati</taxon>
        <taxon>Pseudomonadota</taxon>
        <taxon>Alphaproteobacteria</taxon>
        <taxon>Hyphomicrobiales</taxon>
        <taxon>Methylobacteriaceae</taxon>
        <taxon>Hohaiivirga</taxon>
    </lineage>
</organism>
<dbReference type="EC" id="2.1.1.-" evidence="3"/>
<dbReference type="PANTHER" id="PTHR46648:SF1">
    <property type="entry name" value="ADENOSINE 5'-MONOPHOSPHORAMIDASE HNT1"/>
    <property type="match status" value="1"/>
</dbReference>
<name>A0ABV0BHH0_9HYPH</name>
<dbReference type="PANTHER" id="PTHR46648">
    <property type="entry name" value="HIT FAMILY PROTEIN 1"/>
    <property type="match status" value="1"/>
</dbReference>
<keyword evidence="4" id="KW-1185">Reference proteome</keyword>
<comment type="caution">
    <text evidence="3">The sequence shown here is derived from an EMBL/GenBank/DDBJ whole genome shotgun (WGS) entry which is preliminary data.</text>
</comment>
<dbReference type="Pfam" id="PF01230">
    <property type="entry name" value="HIT"/>
    <property type="match status" value="1"/>
</dbReference>
<evidence type="ECO:0000313" key="4">
    <source>
        <dbReference type="Proteomes" id="UP001418637"/>
    </source>
</evidence>
<keyword evidence="3" id="KW-0808">Transferase</keyword>
<dbReference type="SUPFAM" id="SSF54197">
    <property type="entry name" value="HIT-like"/>
    <property type="match status" value="1"/>
</dbReference>
<dbReference type="InterPro" id="IPR039384">
    <property type="entry name" value="HINT"/>
</dbReference>
<evidence type="ECO:0000259" key="2">
    <source>
        <dbReference type="PROSITE" id="PS51084"/>
    </source>
</evidence>
<dbReference type="PROSITE" id="PS51084">
    <property type="entry name" value="HIT_2"/>
    <property type="match status" value="1"/>
</dbReference>
<sequence length="141" mass="15651">MASYDDNNIFARIMRGELPSHKVYETDKVLAIMDLMPQADGHILVMPKSKARNIFDVEPAVLADLMKEVQYLAKAVKQAFNAEGVLIQQFNEPAAGQTVYHLHVHIIPRKEGSVMNGHGADMEKAEVLAANAEKIRQVLQG</sequence>
<dbReference type="RefSeq" id="WP_346335971.1">
    <property type="nucleotide sequence ID" value="NZ_JBBYXI010000001.1"/>
</dbReference>
<evidence type="ECO:0000313" key="3">
    <source>
        <dbReference type="EMBL" id="MEN3929993.1"/>
    </source>
</evidence>
<protein>
    <submittedName>
        <fullName evidence="3">HIT family protein</fullName>
        <ecNumber evidence="3">2.1.1.-</ecNumber>
    </submittedName>
</protein>